<dbReference type="Proteomes" id="UP000070687">
    <property type="component" value="Unassembled WGS sequence"/>
</dbReference>
<evidence type="ECO:0000313" key="2">
    <source>
        <dbReference type="Proteomes" id="UP000070687"/>
    </source>
</evidence>
<proteinExistence type="predicted"/>
<sequence>MPIVAIANVSTIREANVKQVVTLQVCFKTCNEETKVRSSDVCEELCAECVV</sequence>
<protein>
    <submittedName>
        <fullName evidence="1">Uncharacterized protein</fullName>
    </submittedName>
</protein>
<name>A0A133P2Y6_GARVA</name>
<evidence type="ECO:0000313" key="1">
    <source>
        <dbReference type="EMBL" id="KXA22937.1"/>
    </source>
</evidence>
<comment type="caution">
    <text evidence="1">The sequence shown here is derived from an EMBL/GenBank/DDBJ whole genome shotgun (WGS) entry which is preliminary data.</text>
</comment>
<dbReference type="EMBL" id="LRQB01000005">
    <property type="protein sequence ID" value="KXA22937.1"/>
    <property type="molecule type" value="Genomic_DNA"/>
</dbReference>
<organism evidence="1 2">
    <name type="scientific">Gardnerella vaginalis</name>
    <dbReference type="NCBI Taxonomy" id="2702"/>
    <lineage>
        <taxon>Bacteria</taxon>
        <taxon>Bacillati</taxon>
        <taxon>Actinomycetota</taxon>
        <taxon>Actinomycetes</taxon>
        <taxon>Bifidobacteriales</taxon>
        <taxon>Bifidobacteriaceae</taxon>
        <taxon>Gardnerella</taxon>
    </lineage>
</organism>
<dbReference type="AlphaFoldDB" id="A0A133P2Y6"/>
<accession>A0A133P2Y6</accession>
<gene>
    <name evidence="1" type="ORF">HMPREF3208_00167</name>
</gene>
<reference evidence="1 2" key="1">
    <citation type="submission" date="2016-01" db="EMBL/GenBank/DDBJ databases">
        <authorList>
            <person name="Oliw E.H."/>
        </authorList>
    </citation>
    <scope>NUCLEOTIDE SEQUENCE [LARGE SCALE GENOMIC DNA]</scope>
    <source>
        <strain evidence="1 2">PSS_7772B</strain>
    </source>
</reference>